<organism evidence="1 2">
    <name type="scientific">Cryptosporangium japonicum</name>
    <dbReference type="NCBI Taxonomy" id="80872"/>
    <lineage>
        <taxon>Bacteria</taxon>
        <taxon>Bacillati</taxon>
        <taxon>Actinomycetota</taxon>
        <taxon>Actinomycetes</taxon>
        <taxon>Cryptosporangiales</taxon>
        <taxon>Cryptosporangiaceae</taxon>
        <taxon>Cryptosporangium</taxon>
    </lineage>
</organism>
<accession>A0ABN0U5C0</accession>
<proteinExistence type="predicted"/>
<dbReference type="EMBL" id="BAAAGX010000009">
    <property type="protein sequence ID" value="GAA0239292.1"/>
    <property type="molecule type" value="Genomic_DNA"/>
</dbReference>
<reference evidence="1 2" key="1">
    <citation type="journal article" date="2019" name="Int. J. Syst. Evol. Microbiol.">
        <title>The Global Catalogue of Microorganisms (GCM) 10K type strain sequencing project: providing services to taxonomists for standard genome sequencing and annotation.</title>
        <authorList>
            <consortium name="The Broad Institute Genomics Platform"/>
            <consortium name="The Broad Institute Genome Sequencing Center for Infectious Disease"/>
            <person name="Wu L."/>
            <person name="Ma J."/>
        </authorList>
    </citation>
    <scope>NUCLEOTIDE SEQUENCE [LARGE SCALE GENOMIC DNA]</scope>
    <source>
        <strain evidence="1 2">JCM 10425</strain>
    </source>
</reference>
<name>A0ABN0U5C0_9ACTN</name>
<evidence type="ECO:0000313" key="1">
    <source>
        <dbReference type="EMBL" id="GAA0239292.1"/>
    </source>
</evidence>
<dbReference type="Proteomes" id="UP001500967">
    <property type="component" value="Unassembled WGS sequence"/>
</dbReference>
<keyword evidence="2" id="KW-1185">Reference proteome</keyword>
<gene>
    <name evidence="1" type="ORF">GCM10009539_25760</name>
</gene>
<comment type="caution">
    <text evidence="1">The sequence shown here is derived from an EMBL/GenBank/DDBJ whole genome shotgun (WGS) entry which is preliminary data.</text>
</comment>
<evidence type="ECO:0000313" key="2">
    <source>
        <dbReference type="Proteomes" id="UP001500967"/>
    </source>
</evidence>
<protein>
    <submittedName>
        <fullName evidence="1">Uncharacterized protein</fullName>
    </submittedName>
</protein>
<sequence>MGRCGRGSPGVEFCGVEFCGVEFCGVKSRGVEWSSAARSGALSLAGRHTRVHNDARLR</sequence>